<keyword evidence="1" id="KW-0472">Membrane</keyword>
<evidence type="ECO:0000256" key="1">
    <source>
        <dbReference type="SAM" id="Phobius"/>
    </source>
</evidence>
<feature type="transmembrane region" description="Helical" evidence="1">
    <location>
        <begin position="20"/>
        <end position="39"/>
    </location>
</feature>
<feature type="transmembrane region" description="Helical" evidence="1">
    <location>
        <begin position="264"/>
        <end position="286"/>
    </location>
</feature>
<feature type="transmembrane region" description="Helical" evidence="1">
    <location>
        <begin position="331"/>
        <end position="349"/>
    </location>
</feature>
<dbReference type="EMBL" id="JBHUHR010000045">
    <property type="protein sequence ID" value="MFD2036855.1"/>
    <property type="molecule type" value="Genomic_DNA"/>
</dbReference>
<dbReference type="Proteomes" id="UP001597361">
    <property type="component" value="Unassembled WGS sequence"/>
</dbReference>
<feature type="transmembrane region" description="Helical" evidence="1">
    <location>
        <begin position="116"/>
        <end position="137"/>
    </location>
</feature>
<comment type="caution">
    <text evidence="2">The sequence shown here is derived from an EMBL/GenBank/DDBJ whole genome shotgun (WGS) entry which is preliminary data.</text>
</comment>
<keyword evidence="3" id="KW-1185">Reference proteome</keyword>
<dbReference type="RefSeq" id="WP_376888294.1">
    <property type="nucleotide sequence ID" value="NZ_JBHUHR010000045.1"/>
</dbReference>
<name>A0ABW4VVE3_9BACT</name>
<evidence type="ECO:0000313" key="3">
    <source>
        <dbReference type="Proteomes" id="UP001597361"/>
    </source>
</evidence>
<evidence type="ECO:0000313" key="2">
    <source>
        <dbReference type="EMBL" id="MFD2036855.1"/>
    </source>
</evidence>
<dbReference type="InterPro" id="IPR025291">
    <property type="entry name" value="DUF4153"/>
</dbReference>
<feature type="transmembrane region" description="Helical" evidence="1">
    <location>
        <begin position="231"/>
        <end position="252"/>
    </location>
</feature>
<protein>
    <submittedName>
        <fullName evidence="2">DUF4153 domain-containing protein</fullName>
    </submittedName>
</protein>
<keyword evidence="1" id="KW-1133">Transmembrane helix</keyword>
<accession>A0ABW4VVE3</accession>
<dbReference type="Pfam" id="PF13687">
    <property type="entry name" value="DUF4153"/>
    <property type="match status" value="1"/>
</dbReference>
<keyword evidence="1" id="KW-0812">Transmembrane</keyword>
<gene>
    <name evidence="2" type="ORF">ACFSKL_18770</name>
</gene>
<feature type="transmembrane region" description="Helical" evidence="1">
    <location>
        <begin position="190"/>
        <end position="211"/>
    </location>
</feature>
<proteinExistence type="predicted"/>
<organism evidence="2 3">
    <name type="scientific">Belliella marina</name>
    <dbReference type="NCBI Taxonomy" id="1644146"/>
    <lineage>
        <taxon>Bacteria</taxon>
        <taxon>Pseudomonadati</taxon>
        <taxon>Bacteroidota</taxon>
        <taxon>Cytophagia</taxon>
        <taxon>Cytophagales</taxon>
        <taxon>Cyclobacteriaceae</taxon>
        <taxon>Belliella</taxon>
    </lineage>
</organism>
<feature type="transmembrane region" description="Helical" evidence="1">
    <location>
        <begin position="157"/>
        <end position="178"/>
    </location>
</feature>
<feature type="transmembrane region" description="Helical" evidence="1">
    <location>
        <begin position="60"/>
        <end position="80"/>
    </location>
</feature>
<sequence length="627" mass="72975">MRQKIAHLYQNFGKVFKKYPVTIAFALLATIFAILSSEITDYQSSSLLLQKFPVLKEAPFIKLTIISLLGISLSFALSMLHEIKKWKWLAPISVLIVVGYYFLFPDDHRAYTSYHLTLMFVVGILHHLAVSFLPFLFHRNGEMGFWSYNKSLFTNLAQTVLFVGVLTAGLLLAIAAVENLFNLRFGNGKLYLYVTFISSIFGSCFVFLIFALDGFKGMVNDQLVPVAQKFFVQYIIIPLLLIYAAILYAYGAKILIGWSLPQGWVSYMVIAYSFLGFVSLLLIFPLSKQTAKAWVRWFDRIFYYSLLPFLILLFVAIFTRIFEYGVTPNRYFVLIIALWITVIALYFILFKKPSIKTIPISLFLFGLISISFPYLNAFSVSKRSQKNQFVELIEKFGIVENNKIDFEKEIESNKADQLSSIAFYLHKNGQAEFLDVYLEGTSSDSIFKYQYSNTYDFKKEFKNVILDDRYYEIFEITIQSKQYKKSRFLDVSEYDFVYSSIATFQEHSLEIGNEVLEISQNHWGGVEPKKLLFNLIDENGMSIGKYDMIDDLKQIYESKSNAEKTGISEFEEDIEYEFSLGAYEFTVLFYEIRFSANYSQEKNEDRWDFENVYFYPQYEILVKKKKH</sequence>
<reference evidence="3" key="1">
    <citation type="journal article" date="2019" name="Int. J. Syst. Evol. Microbiol.">
        <title>The Global Catalogue of Microorganisms (GCM) 10K type strain sequencing project: providing services to taxonomists for standard genome sequencing and annotation.</title>
        <authorList>
            <consortium name="The Broad Institute Genomics Platform"/>
            <consortium name="The Broad Institute Genome Sequencing Center for Infectious Disease"/>
            <person name="Wu L."/>
            <person name="Ma J."/>
        </authorList>
    </citation>
    <scope>NUCLEOTIDE SEQUENCE [LARGE SCALE GENOMIC DNA]</scope>
    <source>
        <strain evidence="3">CGMCC 1.15180</strain>
    </source>
</reference>
<feature type="transmembrane region" description="Helical" evidence="1">
    <location>
        <begin position="355"/>
        <end position="375"/>
    </location>
</feature>
<feature type="transmembrane region" description="Helical" evidence="1">
    <location>
        <begin position="301"/>
        <end position="319"/>
    </location>
</feature>